<dbReference type="NCBIfam" id="NF005154">
    <property type="entry name" value="PRK06635.1-2"/>
    <property type="match status" value="1"/>
</dbReference>
<dbReference type="InterPro" id="IPR001048">
    <property type="entry name" value="Asp/Glu/Uridylate_kinase"/>
</dbReference>
<feature type="domain" description="ACT" evidence="15">
    <location>
        <begin position="266"/>
        <end position="337"/>
    </location>
</feature>
<organism evidence="16 17">
    <name type="scientific">Parazoarcus communis</name>
    <dbReference type="NCBI Taxonomy" id="41977"/>
    <lineage>
        <taxon>Bacteria</taxon>
        <taxon>Pseudomonadati</taxon>
        <taxon>Pseudomonadota</taxon>
        <taxon>Betaproteobacteria</taxon>
        <taxon>Rhodocyclales</taxon>
        <taxon>Zoogloeaceae</taxon>
        <taxon>Parazoarcus</taxon>
    </lineage>
</organism>
<feature type="binding site" evidence="12">
    <location>
        <position position="74"/>
    </location>
    <ligand>
        <name>substrate</name>
    </ligand>
</feature>
<evidence type="ECO:0000256" key="1">
    <source>
        <dbReference type="ARBA" id="ARBA00004766"/>
    </source>
</evidence>
<protein>
    <recommendedName>
        <fullName evidence="13">Aspartokinase</fullName>
        <ecNumber evidence="13">2.7.2.4</ecNumber>
    </recommendedName>
</protein>
<evidence type="ECO:0000313" key="17">
    <source>
        <dbReference type="Proteomes" id="UP000244902"/>
    </source>
</evidence>
<evidence type="ECO:0000256" key="10">
    <source>
        <dbReference type="ARBA" id="ARBA00023154"/>
    </source>
</evidence>
<comment type="pathway">
    <text evidence="2 14">Amino-acid biosynthesis; L-methionine biosynthesis via de novo pathway; L-homoserine from L-aspartate: step 1/3.</text>
</comment>
<keyword evidence="7 12" id="KW-0547">Nucleotide-binding</keyword>
<proteinExistence type="inferred from homology"/>
<dbReference type="PROSITE" id="PS00324">
    <property type="entry name" value="ASPARTOKINASE"/>
    <property type="match status" value="1"/>
</dbReference>
<dbReference type="NCBIfam" id="TIGR00657">
    <property type="entry name" value="asp_kinases"/>
    <property type="match status" value="1"/>
</dbReference>
<reference evidence="16 17" key="1">
    <citation type="submission" date="2017-06" db="EMBL/GenBank/DDBJ databases">
        <title>Azoarcus sp. TSNA42 complete genome sequence.</title>
        <authorList>
            <person name="Woo J.-H."/>
            <person name="Kim H.-S."/>
        </authorList>
    </citation>
    <scope>NUCLEOTIDE SEQUENCE [LARGE SCALE GENOMIC DNA]</scope>
    <source>
        <strain evidence="16 17">TSNA42</strain>
    </source>
</reference>
<dbReference type="SUPFAM" id="SSF53633">
    <property type="entry name" value="Carbamate kinase-like"/>
    <property type="match status" value="1"/>
</dbReference>
<feature type="binding site" evidence="12">
    <location>
        <begin position="7"/>
        <end position="10"/>
    </location>
    <ligand>
        <name>ATP</name>
        <dbReference type="ChEBI" id="CHEBI:30616"/>
    </ligand>
</feature>
<comment type="catalytic activity">
    <reaction evidence="11 13">
        <text>L-aspartate + ATP = 4-phospho-L-aspartate + ADP</text>
        <dbReference type="Rhea" id="RHEA:23776"/>
        <dbReference type="ChEBI" id="CHEBI:29991"/>
        <dbReference type="ChEBI" id="CHEBI:30616"/>
        <dbReference type="ChEBI" id="CHEBI:57535"/>
        <dbReference type="ChEBI" id="CHEBI:456216"/>
        <dbReference type="EC" id="2.7.2.4"/>
    </reaction>
</comment>
<evidence type="ECO:0000256" key="6">
    <source>
        <dbReference type="ARBA" id="ARBA00022679"/>
    </source>
</evidence>
<evidence type="ECO:0000256" key="9">
    <source>
        <dbReference type="ARBA" id="ARBA00022840"/>
    </source>
</evidence>
<evidence type="ECO:0000313" key="16">
    <source>
        <dbReference type="EMBL" id="AWI81711.1"/>
    </source>
</evidence>
<evidence type="ECO:0000256" key="12">
    <source>
        <dbReference type="PIRSR" id="PIRSR000726-1"/>
    </source>
</evidence>
<keyword evidence="5 14" id="KW-0028">Amino-acid biosynthesis</keyword>
<dbReference type="Pfam" id="PF00696">
    <property type="entry name" value="AA_kinase"/>
    <property type="match status" value="1"/>
</dbReference>
<evidence type="ECO:0000256" key="2">
    <source>
        <dbReference type="ARBA" id="ARBA00004986"/>
    </source>
</evidence>
<dbReference type="PANTHER" id="PTHR21499:SF3">
    <property type="entry name" value="ASPARTOKINASE"/>
    <property type="match status" value="1"/>
</dbReference>
<dbReference type="OrthoDB" id="9799110at2"/>
<evidence type="ECO:0000256" key="11">
    <source>
        <dbReference type="ARBA" id="ARBA00047872"/>
    </source>
</evidence>
<feature type="binding site" evidence="12">
    <location>
        <position position="184"/>
    </location>
    <ligand>
        <name>ATP</name>
        <dbReference type="ChEBI" id="CHEBI:30616"/>
    </ligand>
</feature>
<name>A0A2U8H7J3_9RHOO</name>
<dbReference type="Pfam" id="PF01842">
    <property type="entry name" value="ACT"/>
    <property type="match status" value="1"/>
</dbReference>
<comment type="pathway">
    <text evidence="1 14">Amino-acid biosynthesis; L-lysine biosynthesis via DAP pathway; (S)-tetrahydrodipicolinate from L-aspartate: step 1/4.</text>
</comment>
<dbReference type="UniPathway" id="UPA00051">
    <property type="reaction ID" value="UER00462"/>
</dbReference>
<dbReference type="EC" id="2.7.2.4" evidence="13"/>
<dbReference type="Proteomes" id="UP000244902">
    <property type="component" value="Chromosome"/>
</dbReference>
<keyword evidence="10" id="KW-0457">Lysine biosynthesis</keyword>
<dbReference type="InterPro" id="IPR041740">
    <property type="entry name" value="AKii-LysC-BS"/>
</dbReference>
<dbReference type="EMBL" id="CP022188">
    <property type="protein sequence ID" value="AWI81711.1"/>
    <property type="molecule type" value="Genomic_DNA"/>
</dbReference>
<comment type="similarity">
    <text evidence="4 13">Belongs to the aspartokinase family.</text>
</comment>
<dbReference type="RefSeq" id="WP_108976607.1">
    <property type="nucleotide sequence ID" value="NZ_CP022188.1"/>
</dbReference>
<accession>A0A2U8H7J3</accession>
<dbReference type="GO" id="GO:0009090">
    <property type="term" value="P:homoserine biosynthetic process"/>
    <property type="evidence" value="ECO:0007669"/>
    <property type="project" value="TreeGrafter"/>
</dbReference>
<dbReference type="InterPro" id="IPR005260">
    <property type="entry name" value="Asp_kin_monofn"/>
</dbReference>
<gene>
    <name evidence="16" type="ORF">CEW87_21570</name>
</gene>
<dbReference type="CDD" id="cd04923">
    <property type="entry name" value="ACT_AK-LysC-DapG-like_2"/>
    <property type="match status" value="1"/>
</dbReference>
<dbReference type="CDD" id="cd04913">
    <property type="entry name" value="ACT_AKii-LysC-BS-like_1"/>
    <property type="match status" value="1"/>
</dbReference>
<evidence type="ECO:0000259" key="15">
    <source>
        <dbReference type="PROSITE" id="PS51671"/>
    </source>
</evidence>
<keyword evidence="6 13" id="KW-0808">Transferase</keyword>
<dbReference type="Pfam" id="PF22468">
    <property type="entry name" value="ACT_9"/>
    <property type="match status" value="1"/>
</dbReference>
<dbReference type="NCBIfam" id="NF005155">
    <property type="entry name" value="PRK06635.1-4"/>
    <property type="match status" value="1"/>
</dbReference>
<feature type="binding site" evidence="12">
    <location>
        <begin position="209"/>
        <end position="210"/>
    </location>
    <ligand>
        <name>ATP</name>
        <dbReference type="ChEBI" id="CHEBI:30616"/>
    </ligand>
</feature>
<dbReference type="GO" id="GO:0009089">
    <property type="term" value="P:lysine biosynthetic process via diaminopimelate"/>
    <property type="evidence" value="ECO:0007669"/>
    <property type="project" value="UniProtKB-UniPathway"/>
</dbReference>
<dbReference type="PANTHER" id="PTHR21499">
    <property type="entry name" value="ASPARTATE KINASE"/>
    <property type="match status" value="1"/>
</dbReference>
<evidence type="ECO:0000256" key="14">
    <source>
        <dbReference type="RuleBase" id="RU004249"/>
    </source>
</evidence>
<dbReference type="FunFam" id="3.30.2130.10:FF:000002">
    <property type="entry name" value="Aspartokinase"/>
    <property type="match status" value="1"/>
</dbReference>
<evidence type="ECO:0000256" key="4">
    <source>
        <dbReference type="ARBA" id="ARBA00010122"/>
    </source>
</evidence>
<dbReference type="FunFam" id="3.40.1160.10:FF:000002">
    <property type="entry name" value="Aspartokinase"/>
    <property type="match status" value="1"/>
</dbReference>
<dbReference type="UniPathway" id="UPA00034">
    <property type="reaction ID" value="UER00015"/>
</dbReference>
<dbReference type="AlphaFoldDB" id="A0A2U8H7J3"/>
<evidence type="ECO:0000256" key="3">
    <source>
        <dbReference type="ARBA" id="ARBA00005139"/>
    </source>
</evidence>
<dbReference type="InterPro" id="IPR002912">
    <property type="entry name" value="ACT_dom"/>
</dbReference>
<evidence type="ECO:0000256" key="7">
    <source>
        <dbReference type="ARBA" id="ARBA00022741"/>
    </source>
</evidence>
<evidence type="ECO:0000256" key="5">
    <source>
        <dbReference type="ARBA" id="ARBA00022605"/>
    </source>
</evidence>
<dbReference type="PIRSF" id="PIRSF000726">
    <property type="entry name" value="Asp_kin"/>
    <property type="match status" value="1"/>
</dbReference>
<dbReference type="CDD" id="cd04261">
    <property type="entry name" value="AAK_AKii-LysC-BS"/>
    <property type="match status" value="1"/>
</dbReference>
<dbReference type="GO" id="GO:0009088">
    <property type="term" value="P:threonine biosynthetic process"/>
    <property type="evidence" value="ECO:0007669"/>
    <property type="project" value="UniProtKB-UniPathway"/>
</dbReference>
<comment type="pathway">
    <text evidence="3 14">Amino-acid biosynthesis; L-threonine biosynthesis; L-threonine from L-aspartate: step 1/5.</text>
</comment>
<dbReference type="GO" id="GO:0005829">
    <property type="term" value="C:cytosol"/>
    <property type="evidence" value="ECO:0007669"/>
    <property type="project" value="TreeGrafter"/>
</dbReference>
<feature type="domain" description="ACT" evidence="15">
    <location>
        <begin position="346"/>
        <end position="408"/>
    </location>
</feature>
<dbReference type="InterPro" id="IPR054352">
    <property type="entry name" value="ACT_Aspartokinase"/>
</dbReference>
<keyword evidence="9 12" id="KW-0067">ATP-binding</keyword>
<dbReference type="GO" id="GO:0005524">
    <property type="term" value="F:ATP binding"/>
    <property type="evidence" value="ECO:0007669"/>
    <property type="project" value="UniProtKB-KW"/>
</dbReference>
<keyword evidence="8 13" id="KW-0418">Kinase</keyword>
<sequence length="408" mass="43550">MALIVQKYGGTSMGTPERIGSVARRVAKFRKQGHQVVVTVSAMSGETNRLIALSRAVSSNPGPRELDVVISTGEQVTIGLLCMALQQIGIRAKSYTGGQVKILTDSAHTRARILSIDEASIRKDLAQGMVVVVAGFQGVDAEGNITTLGRGGSDTTGVALAAALKAEECQIYTDVDGVYTTDPRIVPEARKLDTITFEEMLEMASLGSKVLQIRSVEFAGKYKVRLRVLSSFEEEGEGTLITVEEDSTMERPVISGIAFNRDEAKLTVVGVPDKPGIAYQLLGPVAEANIDVDMIIQNVGKDGCTDLSFTVGRADLDKAVALLEGVRAHIGAAAISADRTMCKVSVVGVGMRSHPGVASKMFRALAEEGINIQMITTSEIRISVAIEEKYLELAVRVLHKAFELDSVA</sequence>
<dbReference type="InterPro" id="IPR018042">
    <property type="entry name" value="Aspartate_kinase_CS"/>
</dbReference>
<dbReference type="PROSITE" id="PS51671">
    <property type="entry name" value="ACT"/>
    <property type="match status" value="2"/>
</dbReference>
<dbReference type="Gene3D" id="3.30.2130.10">
    <property type="entry name" value="VC0802-like"/>
    <property type="match status" value="1"/>
</dbReference>
<dbReference type="InterPro" id="IPR001341">
    <property type="entry name" value="Asp_kinase"/>
</dbReference>
<dbReference type="InterPro" id="IPR036393">
    <property type="entry name" value="AceGlu_kinase-like_sf"/>
</dbReference>
<dbReference type="InterPro" id="IPR045865">
    <property type="entry name" value="ACT-like_dom_sf"/>
</dbReference>
<feature type="binding site" evidence="12">
    <location>
        <begin position="173"/>
        <end position="174"/>
    </location>
    <ligand>
        <name>ATP</name>
        <dbReference type="ChEBI" id="CHEBI:30616"/>
    </ligand>
</feature>
<dbReference type="UniPathway" id="UPA00050">
    <property type="reaction ID" value="UER00461"/>
</dbReference>
<feature type="binding site" evidence="12">
    <location>
        <position position="47"/>
    </location>
    <ligand>
        <name>substrate</name>
    </ligand>
</feature>
<dbReference type="SUPFAM" id="SSF55021">
    <property type="entry name" value="ACT-like"/>
    <property type="match status" value="2"/>
</dbReference>
<feature type="binding site" evidence="12">
    <location>
        <position position="179"/>
    </location>
    <ligand>
        <name>ATP</name>
        <dbReference type="ChEBI" id="CHEBI:30616"/>
    </ligand>
</feature>
<dbReference type="NCBIfam" id="TIGR00656">
    <property type="entry name" value="asp_kin_monofn"/>
    <property type="match status" value="1"/>
</dbReference>
<evidence type="ECO:0000256" key="8">
    <source>
        <dbReference type="ARBA" id="ARBA00022777"/>
    </source>
</evidence>
<dbReference type="Gene3D" id="3.40.1160.10">
    <property type="entry name" value="Acetylglutamate kinase-like"/>
    <property type="match status" value="1"/>
</dbReference>
<dbReference type="GO" id="GO:0004072">
    <property type="term" value="F:aspartate kinase activity"/>
    <property type="evidence" value="ECO:0007669"/>
    <property type="project" value="UniProtKB-EC"/>
</dbReference>
<evidence type="ECO:0000256" key="13">
    <source>
        <dbReference type="RuleBase" id="RU003448"/>
    </source>
</evidence>